<dbReference type="GO" id="GO:0005886">
    <property type="term" value="C:plasma membrane"/>
    <property type="evidence" value="ECO:0007669"/>
    <property type="project" value="UniProtKB-SubCell"/>
</dbReference>
<keyword evidence="16" id="KW-1185">Reference proteome</keyword>
<comment type="subcellular location">
    <subcellularLocation>
        <location evidence="2">Cell membrane</location>
    </subcellularLocation>
</comment>
<dbReference type="Pfam" id="PF00512">
    <property type="entry name" value="HisKA"/>
    <property type="match status" value="1"/>
</dbReference>
<dbReference type="PANTHER" id="PTHR45436:SF5">
    <property type="entry name" value="SENSOR HISTIDINE KINASE TRCS"/>
    <property type="match status" value="1"/>
</dbReference>
<dbReference type="InterPro" id="IPR036890">
    <property type="entry name" value="HATPase_C_sf"/>
</dbReference>
<dbReference type="SUPFAM" id="SSF158472">
    <property type="entry name" value="HAMP domain-like"/>
    <property type="match status" value="1"/>
</dbReference>
<evidence type="ECO:0000256" key="3">
    <source>
        <dbReference type="ARBA" id="ARBA00012438"/>
    </source>
</evidence>
<dbReference type="SUPFAM" id="SSF47384">
    <property type="entry name" value="Homodimeric domain of signal transducing histidine kinase"/>
    <property type="match status" value="1"/>
</dbReference>
<comment type="catalytic activity">
    <reaction evidence="1">
        <text>ATP + protein L-histidine = ADP + protein N-phospho-L-histidine.</text>
        <dbReference type="EC" id="2.7.13.3"/>
    </reaction>
</comment>
<keyword evidence="7 15" id="KW-0418">Kinase</keyword>
<dbReference type="AlphaFoldDB" id="A0A1N7GA54"/>
<dbReference type="Pfam" id="PF00672">
    <property type="entry name" value="HAMP"/>
    <property type="match status" value="1"/>
</dbReference>
<organism evidence="15 16">
    <name type="scientific">Williamsia sterculiae</name>
    <dbReference type="NCBI Taxonomy" id="1344003"/>
    <lineage>
        <taxon>Bacteria</taxon>
        <taxon>Bacillati</taxon>
        <taxon>Actinomycetota</taxon>
        <taxon>Actinomycetes</taxon>
        <taxon>Mycobacteriales</taxon>
        <taxon>Nocardiaceae</taxon>
        <taxon>Williamsia</taxon>
    </lineage>
</organism>
<dbReference type="Gene3D" id="3.30.565.10">
    <property type="entry name" value="Histidine kinase-like ATPase, C-terminal domain"/>
    <property type="match status" value="1"/>
</dbReference>
<evidence type="ECO:0000259" key="13">
    <source>
        <dbReference type="PROSITE" id="PS50109"/>
    </source>
</evidence>
<dbReference type="InterPro" id="IPR005467">
    <property type="entry name" value="His_kinase_dom"/>
</dbReference>
<dbReference type="PROSITE" id="PS50109">
    <property type="entry name" value="HIS_KIN"/>
    <property type="match status" value="1"/>
</dbReference>
<dbReference type="SMART" id="SM00304">
    <property type="entry name" value="HAMP"/>
    <property type="match status" value="1"/>
</dbReference>
<evidence type="ECO:0000256" key="7">
    <source>
        <dbReference type="ARBA" id="ARBA00022777"/>
    </source>
</evidence>
<dbReference type="CDD" id="cd00075">
    <property type="entry name" value="HATPase"/>
    <property type="match status" value="1"/>
</dbReference>
<proteinExistence type="predicted"/>
<dbReference type="PANTHER" id="PTHR45436">
    <property type="entry name" value="SENSOR HISTIDINE KINASE YKOH"/>
    <property type="match status" value="1"/>
</dbReference>
<dbReference type="SMART" id="SM00387">
    <property type="entry name" value="HATPase_c"/>
    <property type="match status" value="1"/>
</dbReference>
<evidence type="ECO:0000256" key="4">
    <source>
        <dbReference type="ARBA" id="ARBA00022553"/>
    </source>
</evidence>
<gene>
    <name evidence="15" type="ORF">SAMN05445060_2645</name>
</gene>
<keyword evidence="8 12" id="KW-1133">Transmembrane helix</keyword>
<dbReference type="RefSeq" id="WP_076480187.1">
    <property type="nucleotide sequence ID" value="NZ_FTNT01000007.1"/>
</dbReference>
<dbReference type="SUPFAM" id="SSF55874">
    <property type="entry name" value="ATPase domain of HSP90 chaperone/DNA topoisomerase II/histidine kinase"/>
    <property type="match status" value="1"/>
</dbReference>
<evidence type="ECO:0000259" key="14">
    <source>
        <dbReference type="PROSITE" id="PS50885"/>
    </source>
</evidence>
<keyword evidence="10 12" id="KW-0472">Membrane</keyword>
<dbReference type="EC" id="2.7.13.3" evidence="3"/>
<dbReference type="PROSITE" id="PS50885">
    <property type="entry name" value="HAMP"/>
    <property type="match status" value="1"/>
</dbReference>
<feature type="domain" description="Histidine kinase" evidence="13">
    <location>
        <begin position="253"/>
        <end position="462"/>
    </location>
</feature>
<evidence type="ECO:0000256" key="2">
    <source>
        <dbReference type="ARBA" id="ARBA00004236"/>
    </source>
</evidence>
<keyword evidence="6 12" id="KW-0812">Transmembrane</keyword>
<evidence type="ECO:0000256" key="9">
    <source>
        <dbReference type="ARBA" id="ARBA00023012"/>
    </source>
</evidence>
<evidence type="ECO:0000256" key="5">
    <source>
        <dbReference type="ARBA" id="ARBA00022679"/>
    </source>
</evidence>
<evidence type="ECO:0000313" key="16">
    <source>
        <dbReference type="Proteomes" id="UP000186218"/>
    </source>
</evidence>
<name>A0A1N7GA54_9NOCA</name>
<dbReference type="PRINTS" id="PR00344">
    <property type="entry name" value="BCTRLSENSOR"/>
</dbReference>
<keyword evidence="4" id="KW-0597">Phosphoprotein</keyword>
<evidence type="ECO:0000256" key="6">
    <source>
        <dbReference type="ARBA" id="ARBA00022692"/>
    </source>
</evidence>
<dbReference type="InterPro" id="IPR003660">
    <property type="entry name" value="HAMP_dom"/>
</dbReference>
<dbReference type="InterPro" id="IPR003661">
    <property type="entry name" value="HisK_dim/P_dom"/>
</dbReference>
<evidence type="ECO:0000256" key="8">
    <source>
        <dbReference type="ARBA" id="ARBA00022989"/>
    </source>
</evidence>
<dbReference type="InterPro" id="IPR003594">
    <property type="entry name" value="HATPase_dom"/>
</dbReference>
<dbReference type="GO" id="GO:0000155">
    <property type="term" value="F:phosphorelay sensor kinase activity"/>
    <property type="evidence" value="ECO:0007669"/>
    <property type="project" value="InterPro"/>
</dbReference>
<evidence type="ECO:0000256" key="11">
    <source>
        <dbReference type="SAM" id="MobiDB-lite"/>
    </source>
</evidence>
<feature type="transmembrane region" description="Helical" evidence="12">
    <location>
        <begin position="164"/>
        <end position="191"/>
    </location>
</feature>
<dbReference type="CDD" id="cd00082">
    <property type="entry name" value="HisKA"/>
    <property type="match status" value="1"/>
</dbReference>
<dbReference type="EMBL" id="FTNT01000007">
    <property type="protein sequence ID" value="SIS09417.1"/>
    <property type="molecule type" value="Genomic_DNA"/>
</dbReference>
<feature type="compositionally biased region" description="Polar residues" evidence="11">
    <location>
        <begin position="467"/>
        <end position="479"/>
    </location>
</feature>
<dbReference type="CDD" id="cd06225">
    <property type="entry name" value="HAMP"/>
    <property type="match status" value="1"/>
</dbReference>
<dbReference type="SMART" id="SM00388">
    <property type="entry name" value="HisKA"/>
    <property type="match status" value="1"/>
</dbReference>
<evidence type="ECO:0000256" key="1">
    <source>
        <dbReference type="ARBA" id="ARBA00000085"/>
    </source>
</evidence>
<feature type="transmembrane region" description="Helical" evidence="12">
    <location>
        <begin position="23"/>
        <end position="46"/>
    </location>
</feature>
<keyword evidence="5" id="KW-0808">Transferase</keyword>
<dbReference type="Pfam" id="PF02518">
    <property type="entry name" value="HATPase_c"/>
    <property type="match status" value="1"/>
</dbReference>
<dbReference type="InterPro" id="IPR004358">
    <property type="entry name" value="Sig_transdc_His_kin-like_C"/>
</dbReference>
<reference evidence="15 16" key="1">
    <citation type="submission" date="2017-01" db="EMBL/GenBank/DDBJ databases">
        <authorList>
            <person name="Mah S.A."/>
            <person name="Swanson W.J."/>
            <person name="Moy G.W."/>
            <person name="Vacquier V.D."/>
        </authorList>
    </citation>
    <scope>NUCLEOTIDE SEQUENCE [LARGE SCALE GENOMIC DNA]</scope>
    <source>
        <strain evidence="15 16">CPCC 203464</strain>
    </source>
</reference>
<dbReference type="STRING" id="1344003.SAMN05445060_2645"/>
<evidence type="ECO:0000256" key="10">
    <source>
        <dbReference type="ARBA" id="ARBA00023136"/>
    </source>
</evidence>
<dbReference type="Gene3D" id="6.10.340.10">
    <property type="match status" value="1"/>
</dbReference>
<dbReference type="Proteomes" id="UP000186218">
    <property type="component" value="Unassembled WGS sequence"/>
</dbReference>
<dbReference type="InterPro" id="IPR050428">
    <property type="entry name" value="TCS_sensor_his_kinase"/>
</dbReference>
<dbReference type="InterPro" id="IPR036097">
    <property type="entry name" value="HisK_dim/P_sf"/>
</dbReference>
<evidence type="ECO:0000256" key="12">
    <source>
        <dbReference type="SAM" id="Phobius"/>
    </source>
</evidence>
<protein>
    <recommendedName>
        <fullName evidence="3">histidine kinase</fullName>
        <ecNumber evidence="3">2.7.13.3</ecNumber>
    </recommendedName>
</protein>
<dbReference type="Gene3D" id="1.10.287.130">
    <property type="match status" value="1"/>
</dbReference>
<sequence>MVQTIGAVPRWARDRLRPVRQRLTVVATLLLAVALALAAGIMLLVLRAALNNSADTTTQGRADHVASVLATEGSGGVDSVLLAATKDVDVIQVIDAHGTIVASTPGAARGALSSPQPTGSRRTIDDAQIDGKGEEYRSTTVGVATRDGDLTVVAGAAEGPMHRILLTVAIIFCVVFPIVLLLLAATTYYSVGRALRPVDRIRAQVDDISGGDLHRRVPVPDTDDEIAELATTMNRMLRRIESAREQQLRFVGDASHELRSPLVTLVGLLDLASSTDTPVDRDTVDTLMLPEALRLQSMVADLLLLARADERGLPLDLGDVDLDDVVGAEAARVDALRHHRVDVDVAPARVRGDLDKLTRAIRNITDNADRHARRRIGFRVRTDRAFATVTITDDGVGISPADCERVFERFVRLDSHRDREGGGSGLGLAIVDEIVRAHGGAVRIDDIAGGGAAVTITVPMAGPGRPVQTSGSPPSSASR</sequence>
<feature type="region of interest" description="Disordered" evidence="11">
    <location>
        <begin position="460"/>
        <end position="479"/>
    </location>
</feature>
<keyword evidence="9" id="KW-0902">Two-component regulatory system</keyword>
<dbReference type="OrthoDB" id="9786919at2"/>
<accession>A0A1N7GA54</accession>
<feature type="domain" description="HAMP" evidence="14">
    <location>
        <begin position="192"/>
        <end position="245"/>
    </location>
</feature>
<evidence type="ECO:0000313" key="15">
    <source>
        <dbReference type="EMBL" id="SIS09417.1"/>
    </source>
</evidence>